<dbReference type="SUPFAM" id="SSF48317">
    <property type="entry name" value="Acid phosphatase/Vanadium-dependent haloperoxidase"/>
    <property type="match status" value="1"/>
</dbReference>
<dbReference type="SMART" id="SM00014">
    <property type="entry name" value="acidPPc"/>
    <property type="match status" value="1"/>
</dbReference>
<gene>
    <name evidence="3" type="ORF">GCM10025864_03050</name>
</gene>
<dbReference type="Pfam" id="PF01569">
    <property type="entry name" value="PAP2"/>
    <property type="match status" value="1"/>
</dbReference>
<name>A0ABQ6HX09_9MICO</name>
<evidence type="ECO:0000313" key="4">
    <source>
        <dbReference type="Proteomes" id="UP001157091"/>
    </source>
</evidence>
<keyword evidence="4" id="KW-1185">Reference proteome</keyword>
<feature type="domain" description="Phosphatidic acid phosphatase type 2/haloperoxidase" evidence="2">
    <location>
        <begin position="706"/>
        <end position="829"/>
    </location>
</feature>
<evidence type="ECO:0000313" key="3">
    <source>
        <dbReference type="EMBL" id="GMA22546.1"/>
    </source>
</evidence>
<dbReference type="InterPro" id="IPR000326">
    <property type="entry name" value="PAP2/HPO"/>
</dbReference>
<keyword evidence="1" id="KW-0732">Signal</keyword>
<dbReference type="SUPFAM" id="SSF49785">
    <property type="entry name" value="Galactose-binding domain-like"/>
    <property type="match status" value="1"/>
</dbReference>
<dbReference type="InterPro" id="IPR036938">
    <property type="entry name" value="PAP2/HPO_sf"/>
</dbReference>
<accession>A0ABQ6HX09</accession>
<comment type="caution">
    <text evidence="3">The sequence shown here is derived from an EMBL/GenBank/DDBJ whole genome shotgun (WGS) entry which is preliminary data.</text>
</comment>
<evidence type="ECO:0000256" key="1">
    <source>
        <dbReference type="SAM" id="SignalP"/>
    </source>
</evidence>
<reference evidence="4" key="1">
    <citation type="journal article" date="2019" name="Int. J. Syst. Evol. Microbiol.">
        <title>The Global Catalogue of Microorganisms (GCM) 10K type strain sequencing project: providing services to taxonomists for standard genome sequencing and annotation.</title>
        <authorList>
            <consortium name="The Broad Institute Genomics Platform"/>
            <consortium name="The Broad Institute Genome Sequencing Center for Infectious Disease"/>
            <person name="Wu L."/>
            <person name="Ma J."/>
        </authorList>
    </citation>
    <scope>NUCLEOTIDE SEQUENCE [LARGE SCALE GENOMIC DNA]</scope>
    <source>
        <strain evidence="4">NBRC 106348</strain>
    </source>
</reference>
<proteinExistence type="predicted"/>
<dbReference type="Gene3D" id="2.60.120.260">
    <property type="entry name" value="Galactose-binding domain-like"/>
    <property type="match status" value="2"/>
</dbReference>
<dbReference type="EMBL" id="BSUK01000001">
    <property type="protein sequence ID" value="GMA22546.1"/>
    <property type="molecule type" value="Genomic_DNA"/>
</dbReference>
<dbReference type="RefSeq" id="WP_284291619.1">
    <property type="nucleotide sequence ID" value="NZ_BSUK01000001.1"/>
</dbReference>
<feature type="chain" id="PRO_5046343037" description="Phosphatidic acid phosphatase type 2/haloperoxidase domain-containing protein" evidence="1">
    <location>
        <begin position="46"/>
        <end position="1118"/>
    </location>
</feature>
<protein>
    <recommendedName>
        <fullName evidence="2">Phosphatidic acid phosphatase type 2/haloperoxidase domain-containing protein</fullName>
    </recommendedName>
</protein>
<evidence type="ECO:0000259" key="2">
    <source>
        <dbReference type="SMART" id="SM00014"/>
    </source>
</evidence>
<dbReference type="Gene3D" id="1.20.144.10">
    <property type="entry name" value="Phosphatidic acid phosphatase type 2/haloperoxidase"/>
    <property type="match status" value="1"/>
</dbReference>
<dbReference type="InterPro" id="IPR008979">
    <property type="entry name" value="Galactose-bd-like_sf"/>
</dbReference>
<feature type="signal peptide" evidence="1">
    <location>
        <begin position="1"/>
        <end position="45"/>
    </location>
</feature>
<organism evidence="3 4">
    <name type="scientific">Luteimicrobium album</name>
    <dbReference type="NCBI Taxonomy" id="1054550"/>
    <lineage>
        <taxon>Bacteria</taxon>
        <taxon>Bacillati</taxon>
        <taxon>Actinomycetota</taxon>
        <taxon>Actinomycetes</taxon>
        <taxon>Micrococcales</taxon>
        <taxon>Luteimicrobium</taxon>
    </lineage>
</organism>
<sequence length="1118" mass="116195">MKSHRTPSTRAPRALGGRTLRRAGALATALGLGLAGALVAAPAEAAASTPTALTAGGYWSASYETGTPQPAGFPAAGSTVEVRGDQLVPSSSITSVVSAHANAESTTEHVQSLADRDPSTKWYAAGSGAPSETSPLSVVYTLATSARVTTYAVTAGGDSATFPERDPRSWTVLGTDDAAVAADPGSSGWQTVDTRTDQTFASNGLTRFYHVEQPASYRYYQLRVTANAGGAAKNANTQIADWTLRSQDTTGTAPLGASVENADTVPGGAGTRAVRWSADVLADGKAASTVVLQSGLDVPVGSTTDLTYLVRPTDAASAHTTVDVAYTDVDGGSPHRFTAPATTTPAPGRWDEVTVSLAELAGKHVTELLLGYADDDAHAGPLEGWIDQVRLGRPLVDGSTTWTYLDAGNVDPAGSATDRTAWTRTDATLGDGWRDASGPFGVKGTGTALGSGYPVTTKLRLYTDGSAAPDVPAYFFRTTFTLDADALRSLPDLVGTLTYDDTATVYLNGERIAGWNDDKVTSNLQYETPDGTAGGGDPVTSTFTVQAADLVAGTNTLAVEVHQCNSTSSDAYFGLNLAPSTAATGFTTDQLAPTYASDTLPAAPDGADYDTWLLRSFTDAEQTPSIMGPNTIYPTGTTVDDLQALDDTKVVEINNAYTSKSDPQVVKALDDGAHSPHQTMADGLGSVLGPLYTQALADDELPKTKALLSYRVEKATSSSGDSYQTAKNSYQYKRPFVRMGFTSDGGLIKQWDSAGGYAGLAGDGSFPSGHTSHGYSQGITLATLLPQLAPQILARASEYGNNRIVLAFHYPTDIMGGRIVGEDTTTRRWSDAGYRTLLTAARTELQSVLAQKCREVGAGSTLTACIAGQQQYLPTSDALSVYHERLTYGFPQVAATDKAPSVPQGAENLLLSAFPDLTAAQRRTVLAATEVPSGYVLDDESGAGSYQRLDLAAAMAAKVTVNHDGTLTVDGTRVGADGLPVTAPARTRLHATAQRTGYGEKASVLVTASAAHGVVPRGTVTVREGRTTLGTARLGARGIAIVALPRTLAVGSHHLAVRFVPTDPVVTTAATTTATLRVTKGTVRITRVAVGSGHLRKGERATVTVRLAGPGSVPPPEG</sequence>
<dbReference type="Proteomes" id="UP001157091">
    <property type="component" value="Unassembled WGS sequence"/>
</dbReference>